<keyword evidence="3" id="KW-1185">Reference proteome</keyword>
<feature type="region of interest" description="Disordered" evidence="1">
    <location>
        <begin position="58"/>
        <end position="95"/>
    </location>
</feature>
<accession>A0AAN6TJN8</accession>
<comment type="caution">
    <text evidence="2">The sequence shown here is derived from an EMBL/GenBank/DDBJ whole genome shotgun (WGS) entry which is preliminary data.</text>
</comment>
<reference evidence="2" key="1">
    <citation type="journal article" date="2023" name="Mol. Phylogenet. Evol.">
        <title>Genome-scale phylogeny and comparative genomics of the fungal order Sordariales.</title>
        <authorList>
            <person name="Hensen N."/>
            <person name="Bonometti L."/>
            <person name="Westerberg I."/>
            <person name="Brannstrom I.O."/>
            <person name="Guillou S."/>
            <person name="Cros-Aarteil S."/>
            <person name="Calhoun S."/>
            <person name="Haridas S."/>
            <person name="Kuo A."/>
            <person name="Mondo S."/>
            <person name="Pangilinan J."/>
            <person name="Riley R."/>
            <person name="LaButti K."/>
            <person name="Andreopoulos B."/>
            <person name="Lipzen A."/>
            <person name="Chen C."/>
            <person name="Yan M."/>
            <person name="Daum C."/>
            <person name="Ng V."/>
            <person name="Clum A."/>
            <person name="Steindorff A."/>
            <person name="Ohm R.A."/>
            <person name="Martin F."/>
            <person name="Silar P."/>
            <person name="Natvig D.O."/>
            <person name="Lalanne C."/>
            <person name="Gautier V."/>
            <person name="Ament-Velasquez S.L."/>
            <person name="Kruys A."/>
            <person name="Hutchinson M.I."/>
            <person name="Powell A.J."/>
            <person name="Barry K."/>
            <person name="Miller A.N."/>
            <person name="Grigoriev I.V."/>
            <person name="Debuchy R."/>
            <person name="Gladieux P."/>
            <person name="Hiltunen Thoren M."/>
            <person name="Johannesson H."/>
        </authorList>
    </citation>
    <scope>NUCLEOTIDE SEQUENCE</scope>
    <source>
        <strain evidence="2">CBS 508.74</strain>
    </source>
</reference>
<dbReference type="AlphaFoldDB" id="A0AAN6TJN8"/>
<dbReference type="Proteomes" id="UP001302812">
    <property type="component" value="Unassembled WGS sequence"/>
</dbReference>
<dbReference type="EMBL" id="MU853334">
    <property type="protein sequence ID" value="KAK4115713.1"/>
    <property type="molecule type" value="Genomic_DNA"/>
</dbReference>
<reference evidence="2" key="2">
    <citation type="submission" date="2023-05" db="EMBL/GenBank/DDBJ databases">
        <authorList>
            <consortium name="Lawrence Berkeley National Laboratory"/>
            <person name="Steindorff A."/>
            <person name="Hensen N."/>
            <person name="Bonometti L."/>
            <person name="Westerberg I."/>
            <person name="Brannstrom I.O."/>
            <person name="Guillou S."/>
            <person name="Cros-Aarteil S."/>
            <person name="Calhoun S."/>
            <person name="Haridas S."/>
            <person name="Kuo A."/>
            <person name="Mondo S."/>
            <person name="Pangilinan J."/>
            <person name="Riley R."/>
            <person name="Labutti K."/>
            <person name="Andreopoulos B."/>
            <person name="Lipzen A."/>
            <person name="Chen C."/>
            <person name="Yanf M."/>
            <person name="Daum C."/>
            <person name="Ng V."/>
            <person name="Clum A."/>
            <person name="Ohm R."/>
            <person name="Martin F."/>
            <person name="Silar P."/>
            <person name="Natvig D."/>
            <person name="Lalanne C."/>
            <person name="Gautier V."/>
            <person name="Ament-Velasquez S.L."/>
            <person name="Kruys A."/>
            <person name="Hutchinson M.I."/>
            <person name="Powell A.J."/>
            <person name="Barry K."/>
            <person name="Miller A.N."/>
            <person name="Grigoriev I.V."/>
            <person name="Debuchy R."/>
            <person name="Gladieux P."/>
            <person name="Thoren M.H."/>
            <person name="Johannesson H."/>
        </authorList>
    </citation>
    <scope>NUCLEOTIDE SEQUENCE</scope>
    <source>
        <strain evidence="2">CBS 508.74</strain>
    </source>
</reference>
<name>A0AAN6TJN8_9PEZI</name>
<evidence type="ECO:0000313" key="3">
    <source>
        <dbReference type="Proteomes" id="UP001302812"/>
    </source>
</evidence>
<feature type="compositionally biased region" description="Basic and acidic residues" evidence="1">
    <location>
        <begin position="79"/>
        <end position="95"/>
    </location>
</feature>
<dbReference type="GeneID" id="89933633"/>
<evidence type="ECO:0000313" key="2">
    <source>
        <dbReference type="EMBL" id="KAK4115713.1"/>
    </source>
</evidence>
<evidence type="ECO:0000256" key="1">
    <source>
        <dbReference type="SAM" id="MobiDB-lite"/>
    </source>
</evidence>
<feature type="compositionally biased region" description="Polar residues" evidence="1">
    <location>
        <begin position="69"/>
        <end position="78"/>
    </location>
</feature>
<proteinExistence type="predicted"/>
<sequence length="95" mass="10715">MEHFGSFEKEDFARAEARQKALAFLDNPELLRMYALANEDSIPGARLHFTKLLCGFEDEEQKHTGPQPGLSSASNTRQHQADRRRGGDSHRSSTN</sequence>
<organism evidence="2 3">
    <name type="scientific">Canariomyces notabilis</name>
    <dbReference type="NCBI Taxonomy" id="2074819"/>
    <lineage>
        <taxon>Eukaryota</taxon>
        <taxon>Fungi</taxon>
        <taxon>Dikarya</taxon>
        <taxon>Ascomycota</taxon>
        <taxon>Pezizomycotina</taxon>
        <taxon>Sordariomycetes</taxon>
        <taxon>Sordariomycetidae</taxon>
        <taxon>Sordariales</taxon>
        <taxon>Chaetomiaceae</taxon>
        <taxon>Canariomyces</taxon>
    </lineage>
</organism>
<gene>
    <name evidence="2" type="ORF">N656DRAFT_394417</name>
</gene>
<dbReference type="RefSeq" id="XP_064673283.1">
    <property type="nucleotide sequence ID" value="XM_064809509.1"/>
</dbReference>
<protein>
    <submittedName>
        <fullName evidence="2">Uncharacterized protein</fullName>
    </submittedName>
</protein>